<dbReference type="Proteomes" id="UP001172673">
    <property type="component" value="Unassembled WGS sequence"/>
</dbReference>
<dbReference type="Gene3D" id="3.40.50.1820">
    <property type="entry name" value="alpha/beta hydrolase"/>
    <property type="match status" value="1"/>
</dbReference>
<keyword evidence="3" id="KW-1185">Reference proteome</keyword>
<gene>
    <name evidence="2" type="ORF">H2200_013540</name>
</gene>
<name>A0AA38U7N1_9EURO</name>
<dbReference type="Pfam" id="PF00326">
    <property type="entry name" value="Peptidase_S9"/>
    <property type="match status" value="1"/>
</dbReference>
<dbReference type="PANTHER" id="PTHR43056">
    <property type="entry name" value="PEPTIDASE S9 PROLYL OLIGOPEPTIDASE"/>
    <property type="match status" value="1"/>
</dbReference>
<dbReference type="SUPFAM" id="SSF53474">
    <property type="entry name" value="alpha/beta-Hydrolases"/>
    <property type="match status" value="1"/>
</dbReference>
<dbReference type="InterPro" id="IPR011042">
    <property type="entry name" value="6-blade_b-propeller_TolB-like"/>
</dbReference>
<evidence type="ECO:0000313" key="3">
    <source>
        <dbReference type="Proteomes" id="UP001172673"/>
    </source>
</evidence>
<proteinExistence type="predicted"/>
<dbReference type="GO" id="GO:0008236">
    <property type="term" value="F:serine-type peptidase activity"/>
    <property type="evidence" value="ECO:0007669"/>
    <property type="project" value="InterPro"/>
</dbReference>
<organism evidence="2 3">
    <name type="scientific">Cladophialophora chaetospira</name>
    <dbReference type="NCBI Taxonomy" id="386627"/>
    <lineage>
        <taxon>Eukaryota</taxon>
        <taxon>Fungi</taxon>
        <taxon>Dikarya</taxon>
        <taxon>Ascomycota</taxon>
        <taxon>Pezizomycotina</taxon>
        <taxon>Eurotiomycetes</taxon>
        <taxon>Chaetothyriomycetidae</taxon>
        <taxon>Chaetothyriales</taxon>
        <taxon>Herpotrichiellaceae</taxon>
        <taxon>Cladophialophora</taxon>
    </lineage>
</organism>
<comment type="caution">
    <text evidence="2">The sequence shown here is derived from an EMBL/GenBank/DDBJ whole genome shotgun (WGS) entry which is preliminary data.</text>
</comment>
<accession>A0AA38U7N1</accession>
<sequence length="638" mass="69599">MPEMKAFGTWESPIQPEDFEAPGSVVLSQVEAKGGKIYRLEIRADEGGRGVIVQSNVDGSGEKELLSKSINVASQVHEYGGGAFTVGDSHIVFTDWETKGVFGLDPDTGETIPLLEADMQIYYADFAINPLEPHLTVAIQERHDVAKIADVKNSLVVIDSGKKEVRTIAEGADFYTSPRFSNSGMKICWVQFNAPNMPWDDTELWLADWVDGTAKNAQCIAGRQVKASITQPRWSRDDTLFWVSDETDWWQIYSWRNDKIEHLKLTGLQDTEFGFADWFLGGSSYVLLTANILVACFNVDDRWTVIMADMSTLEWRDLSCPIVEITTNTLQRVSDTSFAIIGATTSLPMLLTVVDINEGGLGTVLKVSSPKSIPESYVSVPHPITFPRINGSGDAHGFWYAPKNAEYEGPPGSLPPLIVAVHGGPTYQEGTGFSLRDHALTTRGYALLQVNYAGSTGYGRKYRDSLKGRWGLCSGNSDVGDATAGVQYLVQQGLVDRHSTAICGHSAGGYSTLQALATRNEVWACGVAESGISDMKLLVEETHKFESHYLEPLCFPQGSSAAEQAAIIKDRSPVTHAANIKAPLLIINGADDPIVPPNQAYNLAKLVNESGVPVEVKVYDGEGHIFNKDKLEVAGLTE</sequence>
<dbReference type="AlphaFoldDB" id="A0AA38U7N1"/>
<dbReference type="InterPro" id="IPR001375">
    <property type="entry name" value="Peptidase_S9_cat"/>
</dbReference>
<protein>
    <recommendedName>
        <fullName evidence="1">Peptidase S9 prolyl oligopeptidase catalytic domain-containing protein</fullName>
    </recommendedName>
</protein>
<dbReference type="GO" id="GO:0006508">
    <property type="term" value="P:proteolysis"/>
    <property type="evidence" value="ECO:0007669"/>
    <property type="project" value="InterPro"/>
</dbReference>
<dbReference type="SUPFAM" id="SSF82171">
    <property type="entry name" value="DPP6 N-terminal domain-like"/>
    <property type="match status" value="1"/>
</dbReference>
<dbReference type="PANTHER" id="PTHR43056:SF5">
    <property type="entry name" value="PEPTIDASE S9 PROLYL OLIGOPEPTIDASE CATALYTIC DOMAIN-CONTAINING PROTEIN"/>
    <property type="match status" value="1"/>
</dbReference>
<evidence type="ECO:0000259" key="1">
    <source>
        <dbReference type="Pfam" id="PF00326"/>
    </source>
</evidence>
<dbReference type="InterPro" id="IPR029058">
    <property type="entry name" value="AB_hydrolase_fold"/>
</dbReference>
<feature type="domain" description="Peptidase S9 prolyl oligopeptidase catalytic" evidence="1">
    <location>
        <begin position="433"/>
        <end position="631"/>
    </location>
</feature>
<dbReference type="Gene3D" id="2.120.10.30">
    <property type="entry name" value="TolB, C-terminal domain"/>
    <property type="match status" value="1"/>
</dbReference>
<dbReference type="InterPro" id="IPR050585">
    <property type="entry name" value="Xaa-Pro_dipeptidyl-ppase/CocE"/>
</dbReference>
<reference evidence="2" key="1">
    <citation type="submission" date="2022-10" db="EMBL/GenBank/DDBJ databases">
        <title>Culturing micro-colonial fungi from biological soil crusts in the Mojave desert and describing Neophaeococcomyces mojavensis, and introducing the new genera and species Taxawa tesnikishii.</title>
        <authorList>
            <person name="Kurbessoian T."/>
            <person name="Stajich J.E."/>
        </authorList>
    </citation>
    <scope>NUCLEOTIDE SEQUENCE</scope>
    <source>
        <strain evidence="2">TK_41</strain>
    </source>
</reference>
<dbReference type="EMBL" id="JAPDRK010000030">
    <property type="protein sequence ID" value="KAJ9601981.1"/>
    <property type="molecule type" value="Genomic_DNA"/>
</dbReference>
<evidence type="ECO:0000313" key="2">
    <source>
        <dbReference type="EMBL" id="KAJ9601981.1"/>
    </source>
</evidence>